<dbReference type="EMBL" id="HBFQ01043301">
    <property type="protein sequence ID" value="CAD8856309.1"/>
    <property type="molecule type" value="Transcribed_RNA"/>
</dbReference>
<dbReference type="AlphaFoldDB" id="A0A7S1FC29"/>
<evidence type="ECO:0000259" key="2">
    <source>
        <dbReference type="PROSITE" id="PS51212"/>
    </source>
</evidence>
<dbReference type="SMART" id="SM00321">
    <property type="entry name" value="WSC"/>
    <property type="match status" value="1"/>
</dbReference>
<feature type="chain" id="PRO_5031010939" description="WSC domain-containing protein" evidence="1">
    <location>
        <begin position="19"/>
        <end position="431"/>
    </location>
</feature>
<evidence type="ECO:0000313" key="3">
    <source>
        <dbReference type="EMBL" id="CAD8856309.1"/>
    </source>
</evidence>
<dbReference type="Pfam" id="PF01822">
    <property type="entry name" value="WSC"/>
    <property type="match status" value="1"/>
</dbReference>
<keyword evidence="1" id="KW-0732">Signal</keyword>
<sequence>MVRSTGVLTCALVGSVAGFSLRSHQSTKLERIPGFGIGETTVSSQPLKDGYVYVTCTEDALVKNGDKHGPGKFTFESSGNVSILWYSQLVEKLEQKPISPEVCYGFCRSIPDAGFFGLIHGRDCYCAPYFKTLPGDSSSCDEACAGDSTKMCGGKTKSAIYAMHACNSVKEELRKATDVAQEAAGFCSDLGASLTWNGLTEFGPSLKTRAGNAGDVITSAHAQAATVWAQDMTDASDEAVSLAHALSSKSNIADDNRDIVAIETDIAELKPVVELATEKCADMRETYVHPVFQGDASTYYPVTYWVEGDTASNKTDLAAASPSTCAGDQAADPLFVASYDECAAACDHHSATATGCVAFQFASIGGTTTNFCSLLSKITAVAHFTGGVCEGADAKLLCAGKFTKMGGLAQELYSKTAGVQRVALEELKRCF</sequence>
<proteinExistence type="predicted"/>
<feature type="signal peptide" evidence="1">
    <location>
        <begin position="1"/>
        <end position="18"/>
    </location>
</feature>
<reference evidence="3" key="1">
    <citation type="submission" date="2021-01" db="EMBL/GenBank/DDBJ databases">
        <authorList>
            <person name="Corre E."/>
            <person name="Pelletier E."/>
            <person name="Niang G."/>
            <person name="Scheremetjew M."/>
            <person name="Finn R."/>
            <person name="Kale V."/>
            <person name="Holt S."/>
            <person name="Cochrane G."/>
            <person name="Meng A."/>
            <person name="Brown T."/>
            <person name="Cohen L."/>
        </authorList>
    </citation>
    <scope>NUCLEOTIDE SEQUENCE</scope>
</reference>
<protein>
    <recommendedName>
        <fullName evidence="2">WSC domain-containing protein</fullName>
    </recommendedName>
</protein>
<organism evidence="3">
    <name type="scientific">Noctiluca scintillans</name>
    <name type="common">Sea sparkle</name>
    <name type="synonym">Red tide dinoflagellate</name>
    <dbReference type="NCBI Taxonomy" id="2966"/>
    <lineage>
        <taxon>Eukaryota</taxon>
        <taxon>Sar</taxon>
        <taxon>Alveolata</taxon>
        <taxon>Dinophyceae</taxon>
        <taxon>Noctilucales</taxon>
        <taxon>Noctilucaceae</taxon>
        <taxon>Noctiluca</taxon>
    </lineage>
</organism>
<evidence type="ECO:0000256" key="1">
    <source>
        <dbReference type="SAM" id="SignalP"/>
    </source>
</evidence>
<gene>
    <name evidence="3" type="ORF">NSCI0253_LOCUS30661</name>
</gene>
<dbReference type="InterPro" id="IPR002889">
    <property type="entry name" value="WSC_carb-bd"/>
</dbReference>
<dbReference type="PROSITE" id="PS51212">
    <property type="entry name" value="WSC"/>
    <property type="match status" value="1"/>
</dbReference>
<name>A0A7S1FC29_NOCSC</name>
<accession>A0A7S1FC29</accession>
<feature type="domain" description="WSC" evidence="2">
    <location>
        <begin position="50"/>
        <end position="164"/>
    </location>
</feature>